<protein>
    <submittedName>
        <fullName evidence="1">Uncharacterized protein</fullName>
    </submittedName>
</protein>
<proteinExistence type="predicted"/>
<evidence type="ECO:0000313" key="1">
    <source>
        <dbReference type="EMBL" id="KAF9441632.1"/>
    </source>
</evidence>
<evidence type="ECO:0000313" key="2">
    <source>
        <dbReference type="Proteomes" id="UP000807342"/>
    </source>
</evidence>
<gene>
    <name evidence="1" type="ORF">P691DRAFT_812308</name>
</gene>
<name>A0A9P5WZW1_9AGAR</name>
<comment type="caution">
    <text evidence="1">The sequence shown here is derived from an EMBL/GenBank/DDBJ whole genome shotgun (WGS) entry which is preliminary data.</text>
</comment>
<dbReference type="Proteomes" id="UP000807342">
    <property type="component" value="Unassembled WGS sequence"/>
</dbReference>
<accession>A0A9P5WZW1</accession>
<keyword evidence="2" id="KW-1185">Reference proteome</keyword>
<dbReference type="EMBL" id="MU151834">
    <property type="protein sequence ID" value="KAF9441632.1"/>
    <property type="molecule type" value="Genomic_DNA"/>
</dbReference>
<sequence length="64" mass="7194">MTPLSYCHLKILCPPGSYVEATARSHPYLKASSRVHPILKMSLINVSFGKPNMRSTLTWYAISK</sequence>
<dbReference type="AlphaFoldDB" id="A0A9P5WZW1"/>
<reference evidence="1" key="1">
    <citation type="submission" date="2020-11" db="EMBL/GenBank/DDBJ databases">
        <authorList>
            <consortium name="DOE Joint Genome Institute"/>
            <person name="Ahrendt S."/>
            <person name="Riley R."/>
            <person name="Andreopoulos W."/>
            <person name="Labutti K."/>
            <person name="Pangilinan J."/>
            <person name="Ruiz-Duenas F.J."/>
            <person name="Barrasa J.M."/>
            <person name="Sanchez-Garcia M."/>
            <person name="Camarero S."/>
            <person name="Miyauchi S."/>
            <person name="Serrano A."/>
            <person name="Linde D."/>
            <person name="Babiker R."/>
            <person name="Drula E."/>
            <person name="Ayuso-Fernandez I."/>
            <person name="Pacheco R."/>
            <person name="Padilla G."/>
            <person name="Ferreira P."/>
            <person name="Barriuso J."/>
            <person name="Kellner H."/>
            <person name="Castanera R."/>
            <person name="Alfaro M."/>
            <person name="Ramirez L."/>
            <person name="Pisabarro A.G."/>
            <person name="Kuo A."/>
            <person name="Tritt A."/>
            <person name="Lipzen A."/>
            <person name="He G."/>
            <person name="Yan M."/>
            <person name="Ng V."/>
            <person name="Cullen D."/>
            <person name="Martin F."/>
            <person name="Rosso M.-N."/>
            <person name="Henrissat B."/>
            <person name="Hibbett D."/>
            <person name="Martinez A.T."/>
            <person name="Grigoriev I.V."/>
        </authorList>
    </citation>
    <scope>NUCLEOTIDE SEQUENCE</scope>
    <source>
        <strain evidence="1">MF-IS2</strain>
    </source>
</reference>
<organism evidence="1 2">
    <name type="scientific">Macrolepiota fuliginosa MF-IS2</name>
    <dbReference type="NCBI Taxonomy" id="1400762"/>
    <lineage>
        <taxon>Eukaryota</taxon>
        <taxon>Fungi</taxon>
        <taxon>Dikarya</taxon>
        <taxon>Basidiomycota</taxon>
        <taxon>Agaricomycotina</taxon>
        <taxon>Agaricomycetes</taxon>
        <taxon>Agaricomycetidae</taxon>
        <taxon>Agaricales</taxon>
        <taxon>Agaricineae</taxon>
        <taxon>Agaricaceae</taxon>
        <taxon>Macrolepiota</taxon>
    </lineage>
</organism>